<dbReference type="PANTHER" id="PTHR23359">
    <property type="entry name" value="NUCLEOTIDE KINASE"/>
    <property type="match status" value="1"/>
</dbReference>
<dbReference type="CDD" id="cd01428">
    <property type="entry name" value="ADK"/>
    <property type="match status" value="1"/>
</dbReference>
<dbReference type="GO" id="GO:0004017">
    <property type="term" value="F:AMP kinase activity"/>
    <property type="evidence" value="ECO:0007669"/>
    <property type="project" value="UniProtKB-UniRule"/>
</dbReference>
<dbReference type="PRINTS" id="PR00094">
    <property type="entry name" value="ADENYLTKNASE"/>
</dbReference>
<keyword evidence="5" id="KW-0067">ATP-binding</keyword>
<dbReference type="InterPro" id="IPR007862">
    <property type="entry name" value="Adenylate_kinase_lid-dom"/>
</dbReference>
<feature type="binding site" evidence="5">
    <location>
        <position position="160"/>
    </location>
    <ligand>
        <name>AMP</name>
        <dbReference type="ChEBI" id="CHEBI:456215"/>
    </ligand>
</feature>
<feature type="binding site" evidence="5">
    <location>
        <position position="199"/>
    </location>
    <ligand>
        <name>ATP</name>
        <dbReference type="ChEBI" id="CHEBI:30616"/>
    </ligand>
</feature>
<keyword evidence="3 5" id="KW-0547">Nucleotide-binding</keyword>
<dbReference type="GO" id="GO:0005524">
    <property type="term" value="F:ATP binding"/>
    <property type="evidence" value="ECO:0007669"/>
    <property type="project" value="UniProtKB-UniRule"/>
</dbReference>
<comment type="domain">
    <text evidence="5">Consists of three domains, a large central CORE domain and two small peripheral domains, NMPbind and LID, which undergo movements during catalysis. The LID domain closes over the site of phosphoryl transfer upon ATP binding. Assembling and dissambling the active center during each catalytic cycle provides an effective means to prevent ATP hydrolysis. Some bacteria have evolved a zinc-coordinating structure that stabilizes the LID domain.</text>
</comment>
<comment type="function">
    <text evidence="5">Catalyzes the reversible transfer of the terminal phosphate group between ATP and AMP. Plays an important role in cellular energy homeostasis and in adenine nucleotide metabolism.</text>
</comment>
<dbReference type="NCBIfam" id="NF001380">
    <property type="entry name" value="PRK00279.1-2"/>
    <property type="match status" value="1"/>
</dbReference>
<dbReference type="FunFam" id="3.40.50.300:FF:000106">
    <property type="entry name" value="Adenylate kinase mitochondrial"/>
    <property type="match status" value="1"/>
</dbReference>
<feature type="binding site" evidence="5">
    <location>
        <position position="133"/>
    </location>
    <ligand>
        <name>Zn(2+)</name>
        <dbReference type="ChEBI" id="CHEBI:29105"/>
        <note>structural</note>
    </ligand>
</feature>
<dbReference type="InterPro" id="IPR000850">
    <property type="entry name" value="Adenylat/UMP-CMP_kin"/>
</dbReference>
<dbReference type="Gene3D" id="3.40.50.300">
    <property type="entry name" value="P-loop containing nucleotide triphosphate hydrolases"/>
    <property type="match status" value="1"/>
</dbReference>
<evidence type="ECO:0000256" key="1">
    <source>
        <dbReference type="ARBA" id="ARBA00022679"/>
    </source>
</evidence>
<dbReference type="Pfam" id="PF05191">
    <property type="entry name" value="ADK_lid"/>
    <property type="match status" value="1"/>
</dbReference>
<comment type="subcellular location">
    <subcellularLocation>
        <location evidence="5">Cytoplasm</location>
    </subcellularLocation>
</comment>
<dbReference type="GO" id="GO:0005737">
    <property type="term" value="C:cytoplasm"/>
    <property type="evidence" value="ECO:0007669"/>
    <property type="project" value="UniProtKB-SubCell"/>
</dbReference>
<dbReference type="EMBL" id="DTFV01000002">
    <property type="protein sequence ID" value="HGI29747.1"/>
    <property type="molecule type" value="Genomic_DNA"/>
</dbReference>
<dbReference type="AlphaFoldDB" id="A0A7V3YEQ6"/>
<comment type="similarity">
    <text evidence="5">Belongs to the adenylate kinase family.</text>
</comment>
<evidence type="ECO:0000259" key="6">
    <source>
        <dbReference type="PROSITE" id="PS50052"/>
    </source>
</evidence>
<keyword evidence="5" id="KW-0862">Zinc</keyword>
<comment type="caution">
    <text evidence="5">Lacks conserved residue(s) required for the propagation of feature annotation.</text>
</comment>
<feature type="binding site" evidence="5">
    <location>
        <position position="31"/>
    </location>
    <ligand>
        <name>AMP</name>
        <dbReference type="ChEBI" id="CHEBI:456215"/>
    </ligand>
</feature>
<comment type="caution">
    <text evidence="7">The sequence shown here is derived from an EMBL/GenBank/DDBJ whole genome shotgun (WGS) entry which is preliminary data.</text>
</comment>
<comment type="catalytic activity">
    <reaction evidence="5">
        <text>AMP + ATP = 2 ADP</text>
        <dbReference type="Rhea" id="RHEA:12973"/>
        <dbReference type="ChEBI" id="CHEBI:30616"/>
        <dbReference type="ChEBI" id="CHEBI:456215"/>
        <dbReference type="ChEBI" id="CHEBI:456216"/>
        <dbReference type="EC" id="2.7.4.3"/>
    </reaction>
</comment>
<dbReference type="PROSITE" id="PS50052">
    <property type="entry name" value="GUANYLATE_KINASE_2"/>
    <property type="match status" value="1"/>
</dbReference>
<dbReference type="NCBIfam" id="TIGR01351">
    <property type="entry name" value="adk"/>
    <property type="match status" value="1"/>
</dbReference>
<evidence type="ECO:0000256" key="3">
    <source>
        <dbReference type="ARBA" id="ARBA00022741"/>
    </source>
</evidence>
<keyword evidence="5" id="KW-0479">Metal-binding</keyword>
<feature type="binding site" evidence="5">
    <location>
        <position position="150"/>
    </location>
    <ligand>
        <name>Zn(2+)</name>
        <dbReference type="ChEBI" id="CHEBI:29105"/>
        <note>structural</note>
    </ligand>
</feature>
<organism evidence="7">
    <name type="scientific">Candidatus Caldatribacterium californiense</name>
    <dbReference type="NCBI Taxonomy" id="1454726"/>
    <lineage>
        <taxon>Bacteria</taxon>
        <taxon>Pseudomonadati</taxon>
        <taxon>Atribacterota</taxon>
        <taxon>Atribacteria</taxon>
        <taxon>Atribacterales</taxon>
        <taxon>Candidatus Caldatribacteriaceae</taxon>
        <taxon>Candidatus Caldatribacterium</taxon>
    </lineage>
</organism>
<proteinExistence type="inferred from homology"/>
<feature type="binding site" evidence="5">
    <location>
        <begin position="10"/>
        <end position="15"/>
    </location>
    <ligand>
        <name>ATP</name>
        <dbReference type="ChEBI" id="CHEBI:30616"/>
    </ligand>
</feature>
<name>A0A7V3YEQ6_9BACT</name>
<dbReference type="HAMAP" id="MF_00235">
    <property type="entry name" value="Adenylate_kinase_Adk"/>
    <property type="match status" value="1"/>
</dbReference>
<feature type="binding site" evidence="5">
    <location>
        <position position="36"/>
    </location>
    <ligand>
        <name>AMP</name>
        <dbReference type="ChEBI" id="CHEBI:456215"/>
    </ligand>
</feature>
<dbReference type="NCBIfam" id="NF011100">
    <property type="entry name" value="PRK14527.1"/>
    <property type="match status" value="1"/>
</dbReference>
<keyword evidence="4 5" id="KW-0418">Kinase</keyword>
<keyword evidence="2 5" id="KW-0545">Nucleotide biosynthesis</keyword>
<dbReference type="PROSITE" id="PS00113">
    <property type="entry name" value="ADENYLATE_KINASE"/>
    <property type="match status" value="1"/>
</dbReference>
<dbReference type="InterPro" id="IPR027417">
    <property type="entry name" value="P-loop_NTPase"/>
</dbReference>
<dbReference type="InterPro" id="IPR008144">
    <property type="entry name" value="Guanylate_kin-like_dom"/>
</dbReference>
<evidence type="ECO:0000313" key="7">
    <source>
        <dbReference type="EMBL" id="HGI29747.1"/>
    </source>
</evidence>
<feature type="binding site" evidence="5">
    <location>
        <position position="130"/>
    </location>
    <ligand>
        <name>Zn(2+)</name>
        <dbReference type="ChEBI" id="CHEBI:29105"/>
        <note>structural</note>
    </ligand>
</feature>
<feature type="binding site" evidence="5">
    <location>
        <position position="153"/>
    </location>
    <ligand>
        <name>Zn(2+)</name>
        <dbReference type="ChEBI" id="CHEBI:29105"/>
        <note>structural</note>
    </ligand>
</feature>
<keyword evidence="5" id="KW-0963">Cytoplasm</keyword>
<keyword evidence="1 5" id="KW-0808">Transferase</keyword>
<evidence type="ECO:0000256" key="4">
    <source>
        <dbReference type="ARBA" id="ARBA00022777"/>
    </source>
</evidence>
<comment type="subunit">
    <text evidence="5">Monomer.</text>
</comment>
<dbReference type="InterPro" id="IPR033690">
    <property type="entry name" value="Adenylat_kinase_CS"/>
</dbReference>
<dbReference type="EC" id="2.7.4.3" evidence="5"/>
<evidence type="ECO:0000256" key="5">
    <source>
        <dbReference type="HAMAP-Rule" id="MF_00235"/>
    </source>
</evidence>
<feature type="binding site" evidence="5">
    <location>
        <position position="171"/>
    </location>
    <ligand>
        <name>AMP</name>
        <dbReference type="ChEBI" id="CHEBI:456215"/>
    </ligand>
</feature>
<gene>
    <name evidence="5" type="primary">adk</name>
    <name evidence="7" type="ORF">ENV30_00265</name>
</gene>
<sequence length="220" mass="24733">MRIILLGPPGAGKGTQAKRIEEEFGIPQLATGDILRLAIREGTEWGKKAEPFVREGQLVPDEVVIGVVKERLSRDDVRRGFILDGFPRTLKQAEALEEMLKELHMAIDAVVYFDIPAEELVRRLSARRVCENCQTPYNLISSPPRSDEVCDRCGGRLIQRPDDTPEVIRKRLAVYEEQTRPLVEFYARKGLLVTVPASGSIEETYARVKELLAKKLHGNG</sequence>
<protein>
    <recommendedName>
        <fullName evidence="5">Adenylate kinase</fullName>
        <shortName evidence="5">AK</shortName>
        <ecNumber evidence="5">2.7.4.3</ecNumber>
    </recommendedName>
    <alternativeName>
        <fullName evidence="5">ATP-AMP transphosphorylase</fullName>
    </alternativeName>
    <alternativeName>
        <fullName evidence="5">ATP:AMP phosphotransferase</fullName>
    </alternativeName>
    <alternativeName>
        <fullName evidence="5">Adenylate monophosphate kinase</fullName>
    </alternativeName>
</protein>
<dbReference type="GO" id="GO:0044209">
    <property type="term" value="P:AMP salvage"/>
    <property type="evidence" value="ECO:0007669"/>
    <property type="project" value="UniProtKB-UniRule"/>
</dbReference>
<dbReference type="Pfam" id="PF00406">
    <property type="entry name" value="ADK"/>
    <property type="match status" value="1"/>
</dbReference>
<feature type="binding site" evidence="5">
    <location>
        <begin position="57"/>
        <end position="59"/>
    </location>
    <ligand>
        <name>AMP</name>
        <dbReference type="ChEBI" id="CHEBI:456215"/>
    </ligand>
</feature>
<evidence type="ECO:0000256" key="2">
    <source>
        <dbReference type="ARBA" id="ARBA00022727"/>
    </source>
</evidence>
<dbReference type="GO" id="GO:0008270">
    <property type="term" value="F:zinc ion binding"/>
    <property type="evidence" value="ECO:0007669"/>
    <property type="project" value="UniProtKB-UniRule"/>
</dbReference>
<feature type="region of interest" description="NMP" evidence="5">
    <location>
        <begin position="30"/>
        <end position="59"/>
    </location>
</feature>
<dbReference type="NCBIfam" id="NF001381">
    <property type="entry name" value="PRK00279.1-3"/>
    <property type="match status" value="1"/>
</dbReference>
<feature type="binding site" evidence="5">
    <location>
        <position position="127"/>
    </location>
    <ligand>
        <name>ATP</name>
        <dbReference type="ChEBI" id="CHEBI:30616"/>
    </ligand>
</feature>
<feature type="domain" description="Guanylate kinase-like" evidence="6">
    <location>
        <begin position="1"/>
        <end position="213"/>
    </location>
</feature>
<feature type="region of interest" description="LID" evidence="5">
    <location>
        <begin position="126"/>
        <end position="163"/>
    </location>
</feature>
<dbReference type="InterPro" id="IPR006259">
    <property type="entry name" value="Adenyl_kin_sub"/>
</dbReference>
<accession>A0A7V3YEQ6</accession>
<comment type="pathway">
    <text evidence="5">Purine metabolism; AMP biosynthesis via salvage pathway; AMP from ADP: step 1/1.</text>
</comment>
<feature type="binding site" evidence="5">
    <location>
        <position position="92"/>
    </location>
    <ligand>
        <name>AMP</name>
        <dbReference type="ChEBI" id="CHEBI:456215"/>
    </ligand>
</feature>
<dbReference type="UniPathway" id="UPA00588">
    <property type="reaction ID" value="UER00649"/>
</dbReference>
<dbReference type="SUPFAM" id="SSF52540">
    <property type="entry name" value="P-loop containing nucleoside triphosphate hydrolases"/>
    <property type="match status" value="1"/>
</dbReference>
<feature type="binding site" evidence="5">
    <location>
        <begin position="85"/>
        <end position="88"/>
    </location>
    <ligand>
        <name>AMP</name>
        <dbReference type="ChEBI" id="CHEBI:456215"/>
    </ligand>
</feature>
<reference evidence="7" key="1">
    <citation type="journal article" date="2020" name="mSystems">
        <title>Genome- and Community-Level Interaction Insights into Carbon Utilization and Element Cycling Functions of Hydrothermarchaeota in Hydrothermal Sediment.</title>
        <authorList>
            <person name="Zhou Z."/>
            <person name="Liu Y."/>
            <person name="Xu W."/>
            <person name="Pan J."/>
            <person name="Luo Z.H."/>
            <person name="Li M."/>
        </authorList>
    </citation>
    <scope>NUCLEOTIDE SEQUENCE [LARGE SCALE GENOMIC DNA]</scope>
    <source>
        <strain evidence="7">SpSt-747</strain>
    </source>
</reference>